<comment type="caution">
    <text evidence="2">The sequence shown here is derived from an EMBL/GenBank/DDBJ whole genome shotgun (WGS) entry which is preliminary data.</text>
</comment>
<name>A0ABD3ATU3_9GENT</name>
<evidence type="ECO:0000259" key="1">
    <source>
        <dbReference type="Pfam" id="PF13966"/>
    </source>
</evidence>
<sequence length="116" mass="13627">MTDKCIWHGEWKWTLDRRLNSEGRKLKALTPASFWPKFGNSDISVWFSSTVGPFTVQKAMKDLRSPGSNVNWYQLDWGKSSVARFSFILWLVCRRRLLTKDRLKRWGIQINADCVC</sequence>
<proteinExistence type="predicted"/>
<dbReference type="Proteomes" id="UP001630127">
    <property type="component" value="Unassembled WGS sequence"/>
</dbReference>
<dbReference type="AlphaFoldDB" id="A0ABD3ATU3"/>
<dbReference type="Pfam" id="PF13966">
    <property type="entry name" value="zf-RVT"/>
    <property type="match status" value="1"/>
</dbReference>
<organism evidence="2 3">
    <name type="scientific">Cinchona calisaya</name>
    <dbReference type="NCBI Taxonomy" id="153742"/>
    <lineage>
        <taxon>Eukaryota</taxon>
        <taxon>Viridiplantae</taxon>
        <taxon>Streptophyta</taxon>
        <taxon>Embryophyta</taxon>
        <taxon>Tracheophyta</taxon>
        <taxon>Spermatophyta</taxon>
        <taxon>Magnoliopsida</taxon>
        <taxon>eudicotyledons</taxon>
        <taxon>Gunneridae</taxon>
        <taxon>Pentapetalae</taxon>
        <taxon>asterids</taxon>
        <taxon>lamiids</taxon>
        <taxon>Gentianales</taxon>
        <taxon>Rubiaceae</taxon>
        <taxon>Cinchonoideae</taxon>
        <taxon>Cinchoneae</taxon>
        <taxon>Cinchona</taxon>
    </lineage>
</organism>
<gene>
    <name evidence="2" type="ORF">ACH5RR_003090</name>
</gene>
<keyword evidence="3" id="KW-1185">Reference proteome</keyword>
<protein>
    <recommendedName>
        <fullName evidence="1">Reverse transcriptase zinc-binding domain-containing protein</fullName>
    </recommendedName>
</protein>
<dbReference type="EMBL" id="JBJUIK010000002">
    <property type="protein sequence ID" value="KAL3534629.1"/>
    <property type="molecule type" value="Genomic_DNA"/>
</dbReference>
<feature type="domain" description="Reverse transcriptase zinc-binding" evidence="1">
    <location>
        <begin position="54"/>
        <end position="116"/>
    </location>
</feature>
<dbReference type="InterPro" id="IPR026960">
    <property type="entry name" value="RVT-Znf"/>
</dbReference>
<evidence type="ECO:0000313" key="3">
    <source>
        <dbReference type="Proteomes" id="UP001630127"/>
    </source>
</evidence>
<accession>A0ABD3ATU3</accession>
<evidence type="ECO:0000313" key="2">
    <source>
        <dbReference type="EMBL" id="KAL3534629.1"/>
    </source>
</evidence>
<reference evidence="2 3" key="1">
    <citation type="submission" date="2024-11" db="EMBL/GenBank/DDBJ databases">
        <title>A near-complete genome assembly of Cinchona calisaya.</title>
        <authorList>
            <person name="Lian D.C."/>
            <person name="Zhao X.W."/>
            <person name="Wei L."/>
        </authorList>
    </citation>
    <scope>NUCLEOTIDE SEQUENCE [LARGE SCALE GENOMIC DNA]</scope>
    <source>
        <tissue evidence="2">Nenye</tissue>
    </source>
</reference>